<feature type="compositionally biased region" description="Low complexity" evidence="1">
    <location>
        <begin position="244"/>
        <end position="267"/>
    </location>
</feature>
<proteinExistence type="predicted"/>
<protein>
    <submittedName>
        <fullName evidence="3">Predicted protein</fullName>
    </submittedName>
</protein>
<evidence type="ECO:0000313" key="4">
    <source>
        <dbReference type="Proteomes" id="UP000001194"/>
    </source>
</evidence>
<dbReference type="AlphaFoldDB" id="B0D433"/>
<feature type="compositionally biased region" description="Pro residues" evidence="1">
    <location>
        <begin position="331"/>
        <end position="346"/>
    </location>
</feature>
<keyword evidence="2" id="KW-0812">Transmembrane</keyword>
<feature type="compositionally biased region" description="Polar residues" evidence="1">
    <location>
        <begin position="268"/>
        <end position="292"/>
    </location>
</feature>
<keyword evidence="2" id="KW-0472">Membrane</keyword>
<reference evidence="3 4" key="1">
    <citation type="journal article" date="2008" name="Nature">
        <title>The genome of Laccaria bicolor provides insights into mycorrhizal symbiosis.</title>
        <authorList>
            <person name="Martin F."/>
            <person name="Aerts A."/>
            <person name="Ahren D."/>
            <person name="Brun A."/>
            <person name="Danchin E.G.J."/>
            <person name="Duchaussoy F."/>
            <person name="Gibon J."/>
            <person name="Kohler A."/>
            <person name="Lindquist E."/>
            <person name="Pereda V."/>
            <person name="Salamov A."/>
            <person name="Shapiro H.J."/>
            <person name="Wuyts J."/>
            <person name="Blaudez D."/>
            <person name="Buee M."/>
            <person name="Brokstein P."/>
            <person name="Canbaeck B."/>
            <person name="Cohen D."/>
            <person name="Courty P.E."/>
            <person name="Coutinho P.M."/>
            <person name="Delaruelle C."/>
            <person name="Detter J.C."/>
            <person name="Deveau A."/>
            <person name="DiFazio S."/>
            <person name="Duplessis S."/>
            <person name="Fraissinet-Tachet L."/>
            <person name="Lucic E."/>
            <person name="Frey-Klett P."/>
            <person name="Fourrey C."/>
            <person name="Feussner I."/>
            <person name="Gay G."/>
            <person name="Grimwood J."/>
            <person name="Hoegger P.J."/>
            <person name="Jain P."/>
            <person name="Kilaru S."/>
            <person name="Labbe J."/>
            <person name="Lin Y.C."/>
            <person name="Legue V."/>
            <person name="Le Tacon F."/>
            <person name="Marmeisse R."/>
            <person name="Melayah D."/>
            <person name="Montanini B."/>
            <person name="Muratet M."/>
            <person name="Nehls U."/>
            <person name="Niculita-Hirzel H."/>
            <person name="Oudot-Le Secq M.P."/>
            <person name="Peter M."/>
            <person name="Quesneville H."/>
            <person name="Rajashekar B."/>
            <person name="Reich M."/>
            <person name="Rouhier N."/>
            <person name="Schmutz J."/>
            <person name="Yin T."/>
            <person name="Chalot M."/>
            <person name="Henrissat B."/>
            <person name="Kuees U."/>
            <person name="Lucas S."/>
            <person name="Van de Peer Y."/>
            <person name="Podila G.K."/>
            <person name="Polle A."/>
            <person name="Pukkila P.J."/>
            <person name="Richardson P.M."/>
            <person name="Rouze P."/>
            <person name="Sanders I.R."/>
            <person name="Stajich J.E."/>
            <person name="Tunlid A."/>
            <person name="Tuskan G."/>
            <person name="Grigoriev I.V."/>
        </authorList>
    </citation>
    <scope>NUCLEOTIDE SEQUENCE [LARGE SCALE GENOMIC DNA]</scope>
    <source>
        <strain evidence="4">S238N-H82 / ATCC MYA-4686</strain>
    </source>
</reference>
<keyword evidence="4" id="KW-1185">Reference proteome</keyword>
<evidence type="ECO:0000313" key="3">
    <source>
        <dbReference type="EMBL" id="EDR10506.1"/>
    </source>
</evidence>
<dbReference type="Proteomes" id="UP000001194">
    <property type="component" value="Unassembled WGS sequence"/>
</dbReference>
<feature type="region of interest" description="Disordered" evidence="1">
    <location>
        <begin position="222"/>
        <end position="358"/>
    </location>
</feature>
<feature type="compositionally biased region" description="Acidic residues" evidence="1">
    <location>
        <begin position="418"/>
        <end position="428"/>
    </location>
</feature>
<feature type="compositionally biased region" description="Low complexity" evidence="1">
    <location>
        <begin position="293"/>
        <end position="312"/>
    </location>
</feature>
<feature type="compositionally biased region" description="Low complexity" evidence="1">
    <location>
        <begin position="78"/>
        <end position="87"/>
    </location>
</feature>
<gene>
    <name evidence="3" type="ORF">LACBIDRAFT_325177</name>
</gene>
<dbReference type="KEGG" id="lbc:LACBIDRAFT_325177"/>
<dbReference type="RefSeq" id="XP_001878956.1">
    <property type="nucleotide sequence ID" value="XM_001878921.1"/>
</dbReference>
<evidence type="ECO:0000256" key="1">
    <source>
        <dbReference type="SAM" id="MobiDB-lite"/>
    </source>
</evidence>
<feature type="transmembrane region" description="Helical" evidence="2">
    <location>
        <begin position="484"/>
        <end position="511"/>
    </location>
</feature>
<evidence type="ECO:0000256" key="2">
    <source>
        <dbReference type="SAM" id="Phobius"/>
    </source>
</evidence>
<feature type="compositionally biased region" description="Low complexity" evidence="1">
    <location>
        <begin position="321"/>
        <end position="330"/>
    </location>
</feature>
<sequence>MLDFLNRWRLREDTSEEERLPWPVTQQGHGGPPSASSAQLDISAISPPIPRSGTSSLTGFSEEHVTHWQHYRQPSPIRRPGVGPRVRVPSEEKDDEEATSTVQVPPPAVVRVDGHGGSIPRPSVVPHGHVHPIPMTRSASSPPSTASLRSPSPSPSTESTTTTSNTTTKMKLKLQPPEIFSQSTHSLRLDSQPHSVNTDMYGNSYNYPLAKQLSPIAEQDYISPGSTRQSTGLPSREGSQNDLSRSTSAGSASASGPPSGISANASPDGSQGSEITRPSPSYSSPFITRQLNRTTSQTSSRTHVSTTSTVVTRPPPGTGTGTTTTKTSEPPSIPPLDLRPPFPGPHPSQINGSGPPLRLRRSTMSVIAGSAEGYYDEDPEEYGGDHESLHADSFVTATSKDRVPGPGGSSRQIPHDEEGGEEEEEEDEKVSMYGHRRNNPSLPSIRSIRSQAQSTNESFIARRWDRDAALGSGRPHTFRAKRQWITVTPAFWAFWLGFLCPVLWLVGGWHFTNFGEQPPRLTFWEFYFNAGYWKEKFCGGRNKKRDLMVMNATMMGMAAGATGEGLAGEGGGGGKKAPVQCLGPPLPRWVAEKQASEDGRARLNDPKRSLRGISFGYPFISRPVQCSERTRPKSWFARTFKVVVSKPNRVFDHLLYGVKLKEVRGRPESGRRMFDPWIQRCRTFMKRCGVAQGHLSILNDYQCCCRQLWEAAM</sequence>
<feature type="compositionally biased region" description="Basic and acidic residues" evidence="1">
    <location>
        <begin position="9"/>
        <end position="20"/>
    </location>
</feature>
<feature type="compositionally biased region" description="Low complexity" evidence="1">
    <location>
        <begin position="136"/>
        <end position="168"/>
    </location>
</feature>
<organism evidence="4">
    <name type="scientific">Laccaria bicolor (strain S238N-H82 / ATCC MYA-4686)</name>
    <name type="common">Bicoloured deceiver</name>
    <name type="synonym">Laccaria laccata var. bicolor</name>
    <dbReference type="NCBI Taxonomy" id="486041"/>
    <lineage>
        <taxon>Eukaryota</taxon>
        <taxon>Fungi</taxon>
        <taxon>Dikarya</taxon>
        <taxon>Basidiomycota</taxon>
        <taxon>Agaricomycotina</taxon>
        <taxon>Agaricomycetes</taxon>
        <taxon>Agaricomycetidae</taxon>
        <taxon>Agaricales</taxon>
        <taxon>Agaricineae</taxon>
        <taxon>Hydnangiaceae</taxon>
        <taxon>Laccaria</taxon>
    </lineage>
</organism>
<dbReference type="OrthoDB" id="3251367at2759"/>
<dbReference type="GeneID" id="6074442"/>
<feature type="region of interest" description="Disordered" evidence="1">
    <location>
        <begin position="398"/>
        <end position="448"/>
    </location>
</feature>
<accession>B0D433</accession>
<dbReference type="InParanoid" id="B0D433"/>
<feature type="compositionally biased region" description="Polar residues" evidence="1">
    <location>
        <begin position="224"/>
        <end position="243"/>
    </location>
</feature>
<keyword evidence="2" id="KW-1133">Transmembrane helix</keyword>
<dbReference type="HOGENOM" id="CLU_025451_0_0_1"/>
<feature type="compositionally biased region" description="Polar residues" evidence="1">
    <location>
        <begin position="439"/>
        <end position="448"/>
    </location>
</feature>
<dbReference type="EMBL" id="DS547097">
    <property type="protein sequence ID" value="EDR10506.1"/>
    <property type="molecule type" value="Genomic_DNA"/>
</dbReference>
<feature type="region of interest" description="Disordered" evidence="1">
    <location>
        <begin position="1"/>
        <end position="175"/>
    </location>
</feature>
<name>B0D433_LACBS</name>